<keyword evidence="2" id="KW-1185">Reference proteome</keyword>
<gene>
    <name evidence="1" type="ORF">WQE_40094</name>
</gene>
<name>A0ABN0F9C0_9BURK</name>
<organism evidence="1 2">
    <name type="scientific">Paraburkholderia hospita</name>
    <dbReference type="NCBI Taxonomy" id="169430"/>
    <lineage>
        <taxon>Bacteria</taxon>
        <taxon>Pseudomonadati</taxon>
        <taxon>Pseudomonadota</taxon>
        <taxon>Betaproteobacteria</taxon>
        <taxon>Burkholderiales</taxon>
        <taxon>Burkholderiaceae</taxon>
        <taxon>Paraburkholderia</taxon>
    </lineage>
</organism>
<evidence type="ECO:0000313" key="2">
    <source>
        <dbReference type="Proteomes" id="UP000004980"/>
    </source>
</evidence>
<protein>
    <submittedName>
        <fullName evidence="1">Uncharacterized protein</fullName>
    </submittedName>
</protein>
<reference evidence="1 2" key="1">
    <citation type="journal article" date="2012" name="J. Bacteriol.">
        <title>Draft Genome Sequence of the Soil Bacterium Burkholderia terrae Strain BS001, Which Interacts with Fungal Surface Structures.</title>
        <authorList>
            <person name="Nazir R."/>
            <person name="Hansen M.A."/>
            <person name="Sorensen S."/>
            <person name="van Elsas J.D."/>
        </authorList>
    </citation>
    <scope>NUCLEOTIDE SEQUENCE [LARGE SCALE GENOMIC DNA]</scope>
    <source>
        <strain evidence="1 2">BS001</strain>
    </source>
</reference>
<comment type="caution">
    <text evidence="1">The sequence shown here is derived from an EMBL/GenBank/DDBJ whole genome shotgun (WGS) entry which is preliminary data.</text>
</comment>
<dbReference type="EMBL" id="AKAU01000252">
    <property type="protein sequence ID" value="EIM95251.1"/>
    <property type="molecule type" value="Genomic_DNA"/>
</dbReference>
<evidence type="ECO:0000313" key="1">
    <source>
        <dbReference type="EMBL" id="EIM95251.1"/>
    </source>
</evidence>
<dbReference type="Proteomes" id="UP000004980">
    <property type="component" value="Unassembled WGS sequence"/>
</dbReference>
<proteinExistence type="predicted"/>
<accession>A0ABN0F9C0</accession>
<sequence length="98" mass="11383">MELVMTIDMHAIPHFLVLRGRSQSYVLNKDRLLLRREASRLLDTFAKARGKPMSIEDMLWDTFSQTEGFSLTERERACSYTLVHGSETEHQLRLLSSL</sequence>